<dbReference type="PANTHER" id="PTHR22589:SF16">
    <property type="entry name" value="CARNITINE O-PALMITOYLTRANSFERASE 2, MITOCHONDRIAL"/>
    <property type="match status" value="1"/>
</dbReference>
<dbReference type="WBParaSite" id="ECPE_0000918301-mRNA-1">
    <property type="protein sequence ID" value="ECPE_0000918301-mRNA-1"/>
    <property type="gene ID" value="ECPE_0000918301"/>
</dbReference>
<feature type="domain" description="Choline/carnitine acyltransferase" evidence="2">
    <location>
        <begin position="2"/>
        <end position="94"/>
    </location>
</feature>
<organism evidence="3">
    <name type="scientific">Echinostoma caproni</name>
    <dbReference type="NCBI Taxonomy" id="27848"/>
    <lineage>
        <taxon>Eukaryota</taxon>
        <taxon>Metazoa</taxon>
        <taxon>Spiralia</taxon>
        <taxon>Lophotrochozoa</taxon>
        <taxon>Platyhelminthes</taxon>
        <taxon>Trematoda</taxon>
        <taxon>Digenea</taxon>
        <taxon>Plagiorchiida</taxon>
        <taxon>Echinostomata</taxon>
        <taxon>Echinostomatoidea</taxon>
        <taxon>Echinostomatidae</taxon>
        <taxon>Echinostoma</taxon>
    </lineage>
</organism>
<dbReference type="Pfam" id="PF00755">
    <property type="entry name" value="Carn_acyltransf"/>
    <property type="match status" value="1"/>
</dbReference>
<reference evidence="3" key="1">
    <citation type="submission" date="2016-06" db="UniProtKB">
        <authorList>
            <consortium name="WormBaseParasite"/>
        </authorList>
    </citation>
    <scope>IDENTIFICATION</scope>
</reference>
<dbReference type="Gene3D" id="3.30.559.10">
    <property type="entry name" value="Chloramphenicol acetyltransferase-like domain"/>
    <property type="match status" value="1"/>
</dbReference>
<dbReference type="InterPro" id="IPR000542">
    <property type="entry name" value="Carn_acyl_trans"/>
</dbReference>
<dbReference type="PANTHER" id="PTHR22589">
    <property type="entry name" value="CARNITINE O-ACYLTRANSFERASE"/>
    <property type="match status" value="1"/>
</dbReference>
<sequence length="135" mass="14625">LIDALNACSSKHISLTKEAAMGQGWDRHLFALRHFALLEHAGGLSMPDLFLDDSYAHINRIVLSTSTLSSPFFAMGGFGPTSPNGYGLGYAIHSLRQCVTQDNGRSYGLVHMRKKQAPVHGCLGNSTGNLWPGRI</sequence>
<dbReference type="SUPFAM" id="SSF52777">
    <property type="entry name" value="CoA-dependent acyltransferases"/>
    <property type="match status" value="1"/>
</dbReference>
<dbReference type="InterPro" id="IPR023213">
    <property type="entry name" value="CAT-like_dom_sf"/>
</dbReference>
<dbReference type="GO" id="GO:0005739">
    <property type="term" value="C:mitochondrion"/>
    <property type="evidence" value="ECO:0007669"/>
    <property type="project" value="TreeGrafter"/>
</dbReference>
<evidence type="ECO:0000313" key="3">
    <source>
        <dbReference type="WBParaSite" id="ECPE_0000918301-mRNA-1"/>
    </source>
</evidence>
<accession>A0A183AQC0</accession>
<dbReference type="InterPro" id="IPR039551">
    <property type="entry name" value="Cho/carn_acyl_trans"/>
</dbReference>
<dbReference type="AlphaFoldDB" id="A0A183AQC0"/>
<name>A0A183AQC0_9TREM</name>
<proteinExistence type="inferred from homology"/>
<comment type="similarity">
    <text evidence="1">Belongs to the carnitine/choline acetyltransferase family.</text>
</comment>
<dbReference type="GO" id="GO:0004095">
    <property type="term" value="F:carnitine O-palmitoyltransferase activity"/>
    <property type="evidence" value="ECO:0007669"/>
    <property type="project" value="TreeGrafter"/>
</dbReference>
<evidence type="ECO:0000256" key="1">
    <source>
        <dbReference type="ARBA" id="ARBA00005232"/>
    </source>
</evidence>
<protein>
    <submittedName>
        <fullName evidence="3">Carn_acyltransf domain-containing protein</fullName>
    </submittedName>
</protein>
<evidence type="ECO:0000259" key="2">
    <source>
        <dbReference type="Pfam" id="PF00755"/>
    </source>
</evidence>
<dbReference type="GO" id="GO:0006635">
    <property type="term" value="P:fatty acid beta-oxidation"/>
    <property type="evidence" value="ECO:0007669"/>
    <property type="project" value="TreeGrafter"/>
</dbReference>